<dbReference type="EMBL" id="FXYG01000001">
    <property type="protein sequence ID" value="SMX34054.1"/>
    <property type="molecule type" value="Genomic_DNA"/>
</dbReference>
<sequence>MQITQQMAGDSVYYINLDRVPERRAFMEAQFLKAGLVGAHRISATDASQPGALEQNGYVAGTGTRWGLTTSEIACFESHRSVWQRIVDRNLPAAVVFEDDVEMSSDAGRVITEVLNHPEAYDCVKLDYSPRSLRFGPETGIGNARVRPMLEMAPSAAAYVLSQAGCRKLLAWSQRYSDHLDDFLSLPRRDWNMFQCFPAVGVQMIWSGRQEQIDEPIKSSERTQNAATNSGLDKGPTWFRLRRELQSAGRKLTWKLGGQARLVQRGGMVGFIPCADDLIVRPWS</sequence>
<proteinExistence type="predicted"/>
<dbReference type="InterPro" id="IPR002654">
    <property type="entry name" value="Glyco_trans_25"/>
</dbReference>
<dbReference type="Pfam" id="PF01755">
    <property type="entry name" value="Glyco_transf_25"/>
    <property type="match status" value="1"/>
</dbReference>
<reference evidence="3" key="1">
    <citation type="submission" date="2017-05" db="EMBL/GenBank/DDBJ databases">
        <authorList>
            <person name="Rodrigo-Torres L."/>
            <person name="Arahal R. D."/>
            <person name="Lucena T."/>
        </authorList>
    </citation>
    <scope>NUCLEOTIDE SEQUENCE [LARGE SCALE GENOMIC DNA]</scope>
    <source>
        <strain evidence="3">CECT 8715</strain>
    </source>
</reference>
<name>A0A238JV57_9RHOB</name>
<dbReference type="Proteomes" id="UP000202485">
    <property type="component" value="Unassembled WGS sequence"/>
</dbReference>
<keyword evidence="2" id="KW-0808">Transferase</keyword>
<keyword evidence="3" id="KW-1185">Reference proteome</keyword>
<dbReference type="GO" id="GO:0016740">
    <property type="term" value="F:transferase activity"/>
    <property type="evidence" value="ECO:0007669"/>
    <property type="project" value="UniProtKB-KW"/>
</dbReference>
<dbReference type="AlphaFoldDB" id="A0A238JV57"/>
<feature type="domain" description="Glycosyl transferase family 25" evidence="1">
    <location>
        <begin position="12"/>
        <end position="182"/>
    </location>
</feature>
<protein>
    <submittedName>
        <fullName evidence="2">Glycosyltransferase family 25 (LPS biosynthesis protein)</fullName>
    </submittedName>
</protein>
<evidence type="ECO:0000313" key="2">
    <source>
        <dbReference type="EMBL" id="SMX34054.1"/>
    </source>
</evidence>
<dbReference type="CDD" id="cd06532">
    <property type="entry name" value="Glyco_transf_25"/>
    <property type="match status" value="1"/>
</dbReference>
<dbReference type="OrthoDB" id="259382at2"/>
<accession>A0A238JV57</accession>
<evidence type="ECO:0000313" key="3">
    <source>
        <dbReference type="Proteomes" id="UP000202485"/>
    </source>
</evidence>
<evidence type="ECO:0000259" key="1">
    <source>
        <dbReference type="Pfam" id="PF01755"/>
    </source>
</evidence>
<gene>
    <name evidence="2" type="ORF">RUA8715_00302</name>
</gene>
<dbReference type="RefSeq" id="WP_141138459.1">
    <property type="nucleotide sequence ID" value="NZ_FXYG01000001.1"/>
</dbReference>
<organism evidence="2 3">
    <name type="scientific">Ruegeria arenilitoris</name>
    <dbReference type="NCBI Taxonomy" id="1173585"/>
    <lineage>
        <taxon>Bacteria</taxon>
        <taxon>Pseudomonadati</taxon>
        <taxon>Pseudomonadota</taxon>
        <taxon>Alphaproteobacteria</taxon>
        <taxon>Rhodobacterales</taxon>
        <taxon>Roseobacteraceae</taxon>
        <taxon>Ruegeria</taxon>
    </lineage>
</organism>